<evidence type="ECO:0000313" key="2">
    <source>
        <dbReference type="EMBL" id="SUZ68534.1"/>
    </source>
</evidence>
<sequence>MLSDVFPATAARPDAGNTHNSINQATSTVWARQPVDGIFRQSGNPRVVFRGEDQNRLTANYGLFEVLHGRRIAG</sequence>
<feature type="region of interest" description="Disordered" evidence="1">
    <location>
        <begin position="1"/>
        <end position="21"/>
    </location>
</feature>
<reference evidence="2" key="1">
    <citation type="submission" date="2018-05" db="EMBL/GenBank/DDBJ databases">
        <authorList>
            <person name="Lanie J.A."/>
            <person name="Ng W.-L."/>
            <person name="Kazmierczak K.M."/>
            <person name="Andrzejewski T.M."/>
            <person name="Davidsen T.M."/>
            <person name="Wayne K.J."/>
            <person name="Tettelin H."/>
            <person name="Glass J.I."/>
            <person name="Rusch D."/>
            <person name="Podicherti R."/>
            <person name="Tsui H.-C.T."/>
            <person name="Winkler M.E."/>
        </authorList>
    </citation>
    <scope>NUCLEOTIDE SEQUENCE</scope>
</reference>
<dbReference type="AlphaFoldDB" id="A0A381PPJ6"/>
<gene>
    <name evidence="2" type="ORF">METZ01_LOCUS21388</name>
</gene>
<proteinExistence type="predicted"/>
<accession>A0A381PPJ6</accession>
<evidence type="ECO:0000256" key="1">
    <source>
        <dbReference type="SAM" id="MobiDB-lite"/>
    </source>
</evidence>
<protein>
    <submittedName>
        <fullName evidence="2">Uncharacterized protein</fullName>
    </submittedName>
</protein>
<name>A0A381PPJ6_9ZZZZ</name>
<dbReference type="EMBL" id="UINC01001039">
    <property type="protein sequence ID" value="SUZ68534.1"/>
    <property type="molecule type" value="Genomic_DNA"/>
</dbReference>
<organism evidence="2">
    <name type="scientific">marine metagenome</name>
    <dbReference type="NCBI Taxonomy" id="408172"/>
    <lineage>
        <taxon>unclassified sequences</taxon>
        <taxon>metagenomes</taxon>
        <taxon>ecological metagenomes</taxon>
    </lineage>
</organism>